<dbReference type="SUPFAM" id="SSF56059">
    <property type="entry name" value="Glutathione synthetase ATP-binding domain-like"/>
    <property type="match status" value="1"/>
</dbReference>
<keyword evidence="2 4" id="KW-0547">Nucleotide-binding</keyword>
<evidence type="ECO:0000259" key="5">
    <source>
        <dbReference type="PROSITE" id="PS50975"/>
    </source>
</evidence>
<sequence length="375" mass="42654">MNKIMKKLAIIGANESLECFYKQAKKLGYYLIGIAYEKGAVCKKYCDKFYPISFADKDSVLEVCKTENIDGITSFSLESALPTVIYVAQNMGLVSNSFECAKKLENKFTMRKCFTAAGIPNPLYKLVKTTMDLDEIDMLFPCIVKPVDSGGSQGVTKVNDRKELHNAFQRAIKYSKNGGVIIEQFVDGREFSVEYISHNGNHYHLQITDKVTSGEPYFVELAHHQPAQISVELMSRMKNMVEKALTVLDIENSASHTEIKLDSKGDLYIIEVGARMGGDYITSDLVRLSTGYDFVKGVIDLALDDFETPQFNKTKYSGVYFYSSITPFVKEYIQRYKDDPVIVEFQINKEENNYCYRNGDRNGYFIYQCEQKLIL</sequence>
<keyword evidence="3 4" id="KW-0067">ATP-binding</keyword>
<keyword evidence="1" id="KW-0436">Ligase</keyword>
<evidence type="ECO:0000313" key="7">
    <source>
        <dbReference type="Proteomes" id="UP000286063"/>
    </source>
</evidence>
<gene>
    <name evidence="6" type="ORF">DXA50_08090</name>
</gene>
<comment type="caution">
    <text evidence="6">The sequence shown here is derived from an EMBL/GenBank/DDBJ whole genome shotgun (WGS) entry which is preliminary data.</text>
</comment>
<dbReference type="EMBL" id="QSCR01000011">
    <property type="protein sequence ID" value="RGY18582.1"/>
    <property type="molecule type" value="Genomic_DNA"/>
</dbReference>
<proteinExistence type="predicted"/>
<evidence type="ECO:0000313" key="6">
    <source>
        <dbReference type="EMBL" id="RGY18582.1"/>
    </source>
</evidence>
<dbReference type="InterPro" id="IPR011761">
    <property type="entry name" value="ATP-grasp"/>
</dbReference>
<name>A0A413INV3_9BACT</name>
<dbReference type="PANTHER" id="PTHR43585:SF2">
    <property type="entry name" value="ATP-GRASP ENZYME FSQD"/>
    <property type="match status" value="1"/>
</dbReference>
<dbReference type="GO" id="GO:0046872">
    <property type="term" value="F:metal ion binding"/>
    <property type="evidence" value="ECO:0007669"/>
    <property type="project" value="InterPro"/>
</dbReference>
<dbReference type="OrthoDB" id="9803907at2"/>
<dbReference type="AlphaFoldDB" id="A0A413INV3"/>
<dbReference type="PROSITE" id="PS50975">
    <property type="entry name" value="ATP_GRASP"/>
    <property type="match status" value="1"/>
</dbReference>
<dbReference type="PANTHER" id="PTHR43585">
    <property type="entry name" value="FUMIPYRROLE BIOSYNTHESIS PROTEIN C"/>
    <property type="match status" value="1"/>
</dbReference>
<dbReference type="Pfam" id="PF13535">
    <property type="entry name" value="ATP-grasp_4"/>
    <property type="match status" value="1"/>
</dbReference>
<dbReference type="Gene3D" id="3.40.50.20">
    <property type="match status" value="1"/>
</dbReference>
<dbReference type="GO" id="GO:0016874">
    <property type="term" value="F:ligase activity"/>
    <property type="evidence" value="ECO:0007669"/>
    <property type="project" value="UniProtKB-KW"/>
</dbReference>
<dbReference type="Gene3D" id="3.30.1490.20">
    <property type="entry name" value="ATP-grasp fold, A domain"/>
    <property type="match status" value="1"/>
</dbReference>
<dbReference type="InterPro" id="IPR052032">
    <property type="entry name" value="ATP-dep_AA_Ligase"/>
</dbReference>
<evidence type="ECO:0000256" key="2">
    <source>
        <dbReference type="ARBA" id="ARBA00022741"/>
    </source>
</evidence>
<reference evidence="6 7" key="1">
    <citation type="submission" date="2018-08" db="EMBL/GenBank/DDBJ databases">
        <title>A genome reference for cultivated species of the human gut microbiota.</title>
        <authorList>
            <person name="Zou Y."/>
            <person name="Xue W."/>
            <person name="Luo G."/>
        </authorList>
    </citation>
    <scope>NUCLEOTIDE SEQUENCE [LARGE SCALE GENOMIC DNA]</scope>
    <source>
        <strain evidence="6 7">OF02-7</strain>
    </source>
</reference>
<feature type="domain" description="ATP-grasp" evidence="5">
    <location>
        <begin position="111"/>
        <end position="303"/>
    </location>
</feature>
<evidence type="ECO:0000256" key="4">
    <source>
        <dbReference type="PROSITE-ProRule" id="PRU00409"/>
    </source>
</evidence>
<evidence type="ECO:0000256" key="3">
    <source>
        <dbReference type="ARBA" id="ARBA00022840"/>
    </source>
</evidence>
<organism evidence="6 7">
    <name type="scientific">Butyricimonas virosa</name>
    <dbReference type="NCBI Taxonomy" id="544645"/>
    <lineage>
        <taxon>Bacteria</taxon>
        <taxon>Pseudomonadati</taxon>
        <taxon>Bacteroidota</taxon>
        <taxon>Bacteroidia</taxon>
        <taxon>Bacteroidales</taxon>
        <taxon>Odoribacteraceae</taxon>
        <taxon>Butyricimonas</taxon>
    </lineage>
</organism>
<dbReference type="InterPro" id="IPR013815">
    <property type="entry name" value="ATP_grasp_subdomain_1"/>
</dbReference>
<dbReference type="Proteomes" id="UP000286063">
    <property type="component" value="Unassembled WGS sequence"/>
</dbReference>
<evidence type="ECO:0000256" key="1">
    <source>
        <dbReference type="ARBA" id="ARBA00022598"/>
    </source>
</evidence>
<dbReference type="Gene3D" id="3.30.470.20">
    <property type="entry name" value="ATP-grasp fold, B domain"/>
    <property type="match status" value="1"/>
</dbReference>
<protein>
    <submittedName>
        <fullName evidence="6">ATP-grasp domain-containing protein</fullName>
    </submittedName>
</protein>
<dbReference type="GO" id="GO:0005524">
    <property type="term" value="F:ATP binding"/>
    <property type="evidence" value="ECO:0007669"/>
    <property type="project" value="UniProtKB-UniRule"/>
</dbReference>
<accession>A0A413INV3</accession>